<sequence>MKLKLSLVKDRQRPISSYLTQEPACQYPNPDVEDRLEELDALMSFLVALSDSISFDYNSVLLDSGLFPAILAQSLPSDESLDGYLGSMESLGYTRDMANISFPIIPFVKLKCVEEIRPGALRVSQSFGLFEPLIQKNVTVSKIVKFKSFSSQFHSNVSFLCGLMGAESLETRQCVLQALYDCLDGIFYDSPLPKWLVTETTPFSVKSDGTLKNETLLRKLLILLAESMEAIDTLLPDVCDENLKTLSNHCTLVASVFSCLALLGERNKQAAKILNSMRVLQQIGAWAGSLLEIPPSPARNEALLSVIQILVDFGSLWHGETFLSLDLVFPDSSTRIADLLSLIEPLITINSVPAKTAVATYLGQCPKYRRPDSEETSLLFACFNKFIDSEGILGIDFEQDRFHFSITLFLTAHLFHDESSNLNRIDTPPLRAYLRRLLLSHGRSDSKLRGISKILVENISEYICHNMASLLFWKDVGGVAAIVHALTLEDHLRSRFEIFTAIYKHVLFPTKSTPTPEQQTLVLRELEEEGLSDAVEMANHYLQKLPEWNAAVDPSSDRVEICEDPY</sequence>
<dbReference type="Proteomes" id="UP001281761">
    <property type="component" value="Unassembled WGS sequence"/>
</dbReference>
<comment type="caution">
    <text evidence="1">The sequence shown here is derived from an EMBL/GenBank/DDBJ whole genome shotgun (WGS) entry which is preliminary data.</text>
</comment>
<evidence type="ECO:0000313" key="2">
    <source>
        <dbReference type="Proteomes" id="UP001281761"/>
    </source>
</evidence>
<dbReference type="EMBL" id="JARBJD010000172">
    <property type="protein sequence ID" value="KAK2948632.1"/>
    <property type="molecule type" value="Genomic_DNA"/>
</dbReference>
<name>A0ABQ9XBH6_9EUKA</name>
<evidence type="ECO:0000313" key="1">
    <source>
        <dbReference type="EMBL" id="KAK2948632.1"/>
    </source>
</evidence>
<reference evidence="1 2" key="1">
    <citation type="journal article" date="2022" name="bioRxiv">
        <title>Genomics of Preaxostyla Flagellates Illuminates Evolutionary Transitions and the Path Towards Mitochondrial Loss.</title>
        <authorList>
            <person name="Novak L.V.F."/>
            <person name="Treitli S.C."/>
            <person name="Pyrih J."/>
            <person name="Halakuc P."/>
            <person name="Pipaliya S.V."/>
            <person name="Vacek V."/>
            <person name="Brzon O."/>
            <person name="Soukal P."/>
            <person name="Eme L."/>
            <person name="Dacks J.B."/>
            <person name="Karnkowska A."/>
            <person name="Elias M."/>
            <person name="Hampl V."/>
        </authorList>
    </citation>
    <scope>NUCLEOTIDE SEQUENCE [LARGE SCALE GENOMIC DNA]</scope>
    <source>
        <strain evidence="1">NAU3</strain>
        <tissue evidence="1">Gut</tissue>
    </source>
</reference>
<accession>A0ABQ9XBH6</accession>
<protein>
    <submittedName>
        <fullName evidence="1">Uncharacterized protein</fullName>
    </submittedName>
</protein>
<keyword evidence="2" id="KW-1185">Reference proteome</keyword>
<gene>
    <name evidence="1" type="ORF">BLNAU_16451</name>
</gene>
<organism evidence="1 2">
    <name type="scientific">Blattamonas nauphoetae</name>
    <dbReference type="NCBI Taxonomy" id="2049346"/>
    <lineage>
        <taxon>Eukaryota</taxon>
        <taxon>Metamonada</taxon>
        <taxon>Preaxostyla</taxon>
        <taxon>Oxymonadida</taxon>
        <taxon>Blattamonas</taxon>
    </lineage>
</organism>
<proteinExistence type="predicted"/>